<feature type="domain" description="C2 NT-type" evidence="2">
    <location>
        <begin position="115"/>
        <end position="267"/>
    </location>
</feature>
<accession>A0A8J5LAP5</accession>
<feature type="compositionally biased region" description="Low complexity" evidence="1">
    <location>
        <begin position="26"/>
        <end position="37"/>
    </location>
</feature>
<proteinExistence type="predicted"/>
<dbReference type="InterPro" id="IPR039614">
    <property type="entry name" value="PMI1-like"/>
</dbReference>
<reference evidence="3 4" key="1">
    <citation type="submission" date="2020-08" db="EMBL/GenBank/DDBJ databases">
        <title>Plant Genome Project.</title>
        <authorList>
            <person name="Zhang R.-G."/>
        </authorList>
    </citation>
    <scope>NUCLEOTIDE SEQUENCE [LARGE SCALE GENOMIC DNA]</scope>
    <source>
        <tissue evidence="3">Rhizome</tissue>
    </source>
</reference>
<dbReference type="OrthoDB" id="656546at2759"/>
<dbReference type="Pfam" id="PF21745">
    <property type="entry name" value="PMI1_PMIR1-2_C"/>
    <property type="match status" value="1"/>
</dbReference>
<evidence type="ECO:0000313" key="3">
    <source>
        <dbReference type="EMBL" id="KAG6507022.1"/>
    </source>
</evidence>
<dbReference type="PROSITE" id="PS51840">
    <property type="entry name" value="C2_NT"/>
    <property type="match status" value="1"/>
</dbReference>
<evidence type="ECO:0000256" key="1">
    <source>
        <dbReference type="SAM" id="MobiDB-lite"/>
    </source>
</evidence>
<organism evidence="3 4">
    <name type="scientific">Zingiber officinale</name>
    <name type="common">Ginger</name>
    <name type="synonym">Amomum zingiber</name>
    <dbReference type="NCBI Taxonomy" id="94328"/>
    <lineage>
        <taxon>Eukaryota</taxon>
        <taxon>Viridiplantae</taxon>
        <taxon>Streptophyta</taxon>
        <taxon>Embryophyta</taxon>
        <taxon>Tracheophyta</taxon>
        <taxon>Spermatophyta</taxon>
        <taxon>Magnoliopsida</taxon>
        <taxon>Liliopsida</taxon>
        <taxon>Zingiberales</taxon>
        <taxon>Zingiberaceae</taxon>
        <taxon>Zingiber</taxon>
    </lineage>
</organism>
<dbReference type="Pfam" id="PF10358">
    <property type="entry name" value="NT-C2"/>
    <property type="match status" value="1"/>
</dbReference>
<dbReference type="AlphaFoldDB" id="A0A8J5LAP5"/>
<sequence length="761" mass="83080">MADHDAEILRELETLSRSLSKSSASRRAASLVLPRSSNTGSAAGGARLVGESSRYELGSQSSRRQSLIFPWSVRGRKTPHSENAGGRAPEKIAQQTEDSGERRRGIWNWKPVRGLARLAMRRVACLFSVEVVAVRHLPPSADGLRLSVSVRKKETKEGSLQTMPSRAAQGRAEFEETLFLRSHLYCSGGASTGKPLRFEPRLFLISAIAVDEPGLDLGTSAVDLSSLVRESIQKNLEGHRVRQWNVAFPLSGKAAGAEMALVLAFQIMDDGGIGIYKQTAHSPKSNSGIARDDVEASKQPIFDREQDLDLPDYDVVDKGVEIVASENGSERTSSASSEVVKEVVHDRAQRSRAKELHLIAREIKELEMLIMADAPETRKMTQQPKPQRLDTEEESITKEFFHLLEIGDDKKELKNGEHNLADLSPIDNLIPDLGKNLGCIVQTSDGGYLASMNPFHAPVSKTDTPKLAMQISRELIVGDDKSATGFQVFQRLALLGPEELCSKLLSLTAMEDLTGKTAEQMAFEGIASAIISGRNKEGASSSMAARSIAAVKKMAAAMNKGRKERASSEEAMTLDEVLFVALHKMEAMAVDALKIQADMSDEEAPMEAPPSDNTLNLVLKHEDCCMNCSRATIVVVIQLRAPLRGYEAVGAPMIAMVQAMAEDQLGEVVEEERSFKLESVHVGGLKLGSNSMATAWDGEKQRLTAKQWLVENGAGKAGGGRRTRKQQAKRNQDFMWSISSSFMAGAWLKHVRNPNLITISS</sequence>
<dbReference type="InterPro" id="IPR019448">
    <property type="entry name" value="NT-C2"/>
</dbReference>
<dbReference type="PANTHER" id="PTHR33414:SF2">
    <property type="entry name" value="PROTEIN PLASTID MOVEMENT IMPAIRED 1"/>
    <property type="match status" value="1"/>
</dbReference>
<dbReference type="InterPro" id="IPR048972">
    <property type="entry name" value="PMI1_PMIR1-2_C"/>
</dbReference>
<dbReference type="EMBL" id="JACMSC010000009">
    <property type="protein sequence ID" value="KAG6507022.1"/>
    <property type="molecule type" value="Genomic_DNA"/>
</dbReference>
<protein>
    <recommendedName>
        <fullName evidence="2">C2 NT-type domain-containing protein</fullName>
    </recommendedName>
</protein>
<evidence type="ECO:0000313" key="4">
    <source>
        <dbReference type="Proteomes" id="UP000734854"/>
    </source>
</evidence>
<feature type="region of interest" description="Disordered" evidence="1">
    <location>
        <begin position="26"/>
        <end position="45"/>
    </location>
</feature>
<comment type="caution">
    <text evidence="3">The sequence shown here is derived from an EMBL/GenBank/DDBJ whole genome shotgun (WGS) entry which is preliminary data.</text>
</comment>
<evidence type="ECO:0000259" key="2">
    <source>
        <dbReference type="PROSITE" id="PS51840"/>
    </source>
</evidence>
<dbReference type="Proteomes" id="UP000734854">
    <property type="component" value="Unassembled WGS sequence"/>
</dbReference>
<gene>
    <name evidence="3" type="ORF">ZIOFF_032357</name>
</gene>
<name>A0A8J5LAP5_ZINOF</name>
<dbReference type="PANTHER" id="PTHR33414">
    <property type="entry name" value="PROTEIN PLASTID MOVEMENT IMPAIRED 1-RELATED 1"/>
    <property type="match status" value="1"/>
</dbReference>
<feature type="region of interest" description="Disordered" evidence="1">
    <location>
        <begin position="68"/>
        <end position="100"/>
    </location>
</feature>
<keyword evidence="4" id="KW-1185">Reference proteome</keyword>